<feature type="region of interest" description="Disordered" evidence="1">
    <location>
        <begin position="329"/>
        <end position="348"/>
    </location>
</feature>
<reference evidence="2 3" key="1">
    <citation type="submission" date="2009-11" db="EMBL/GenBank/DDBJ databases">
        <title>Annotation of Allomyces macrogynus ATCC 38327.</title>
        <authorList>
            <consortium name="The Broad Institute Genome Sequencing Platform"/>
            <person name="Russ C."/>
            <person name="Cuomo C."/>
            <person name="Burger G."/>
            <person name="Gray M.W."/>
            <person name="Holland P.W.H."/>
            <person name="King N."/>
            <person name="Lang F.B.F."/>
            <person name="Roger A.J."/>
            <person name="Ruiz-Trillo I."/>
            <person name="Young S.K."/>
            <person name="Zeng Q."/>
            <person name="Gargeya S."/>
            <person name="Fitzgerald M."/>
            <person name="Haas B."/>
            <person name="Abouelleil A."/>
            <person name="Alvarado L."/>
            <person name="Arachchi H.M."/>
            <person name="Berlin A."/>
            <person name="Chapman S.B."/>
            <person name="Gearin G."/>
            <person name="Goldberg J."/>
            <person name="Griggs A."/>
            <person name="Gujja S."/>
            <person name="Hansen M."/>
            <person name="Heiman D."/>
            <person name="Howarth C."/>
            <person name="Larimer J."/>
            <person name="Lui A."/>
            <person name="MacDonald P.J.P."/>
            <person name="McCowen C."/>
            <person name="Montmayeur A."/>
            <person name="Murphy C."/>
            <person name="Neiman D."/>
            <person name="Pearson M."/>
            <person name="Priest M."/>
            <person name="Roberts A."/>
            <person name="Saif S."/>
            <person name="Shea T."/>
            <person name="Sisk P."/>
            <person name="Stolte C."/>
            <person name="Sykes S."/>
            <person name="Wortman J."/>
            <person name="Nusbaum C."/>
            <person name="Birren B."/>
        </authorList>
    </citation>
    <scope>NUCLEOTIDE SEQUENCE [LARGE SCALE GENOMIC DNA]</scope>
    <source>
        <strain evidence="2 3">ATCC 38327</strain>
    </source>
</reference>
<name>A0A0L0SUU5_ALLM3</name>
<proteinExistence type="predicted"/>
<evidence type="ECO:0000313" key="3">
    <source>
        <dbReference type="Proteomes" id="UP000054350"/>
    </source>
</evidence>
<feature type="compositionally biased region" description="Pro residues" evidence="1">
    <location>
        <begin position="10"/>
        <end position="25"/>
    </location>
</feature>
<dbReference type="VEuPathDB" id="FungiDB:AMAG_10474"/>
<dbReference type="AlphaFoldDB" id="A0A0L0SUU5"/>
<sequence>MDARPTPAASMPPPQPAPLRPALPVDPLPAPFNSSLPPAWASWVEQLIVHHVHHFAMAHAAGMHDPPSTSRASAAVDTSGHDSGNDGSPDPPPTGELHTPADDARNAAAKAPTADPHPESVSGLALRVHDLELMVHELQTVVGALRRDMYPFKAAHEKKYSRIISHVRKLQMSLHEVGNQVDDLLGPEPVQDATDGPTGPRVRIQLPDGGPPVLTSADPELRPAAGVGQGAASALQDLQYLLIHHDDPAFTEQLRMQARREHELAAAAAAPAPVATAVESQQPWWVSAPVPAASVSSAPAPAQAPPATWHSHFAPRALAAAPGIGDWEAGGGSGIVPAAAQSRARRNA</sequence>
<gene>
    <name evidence="2" type="ORF">AMAG_10474</name>
</gene>
<feature type="region of interest" description="Disordered" evidence="1">
    <location>
        <begin position="62"/>
        <end position="121"/>
    </location>
</feature>
<reference evidence="3" key="2">
    <citation type="submission" date="2009-11" db="EMBL/GenBank/DDBJ databases">
        <title>The Genome Sequence of Allomyces macrogynus strain ATCC 38327.</title>
        <authorList>
            <consortium name="The Broad Institute Genome Sequencing Platform"/>
            <person name="Russ C."/>
            <person name="Cuomo C."/>
            <person name="Shea T."/>
            <person name="Young S.K."/>
            <person name="Zeng Q."/>
            <person name="Koehrsen M."/>
            <person name="Haas B."/>
            <person name="Borodovsky M."/>
            <person name="Guigo R."/>
            <person name="Alvarado L."/>
            <person name="Berlin A."/>
            <person name="Borenstein D."/>
            <person name="Chen Z."/>
            <person name="Engels R."/>
            <person name="Freedman E."/>
            <person name="Gellesch M."/>
            <person name="Goldberg J."/>
            <person name="Griggs A."/>
            <person name="Gujja S."/>
            <person name="Heiman D."/>
            <person name="Hepburn T."/>
            <person name="Howarth C."/>
            <person name="Jen D."/>
            <person name="Larson L."/>
            <person name="Lewis B."/>
            <person name="Mehta T."/>
            <person name="Park D."/>
            <person name="Pearson M."/>
            <person name="Roberts A."/>
            <person name="Saif S."/>
            <person name="Shenoy N."/>
            <person name="Sisk P."/>
            <person name="Stolte C."/>
            <person name="Sykes S."/>
            <person name="Walk T."/>
            <person name="White J."/>
            <person name="Yandava C."/>
            <person name="Burger G."/>
            <person name="Gray M.W."/>
            <person name="Holland P.W.H."/>
            <person name="King N."/>
            <person name="Lang F.B.F."/>
            <person name="Roger A.J."/>
            <person name="Ruiz-Trillo I."/>
            <person name="Lander E."/>
            <person name="Nusbaum C."/>
        </authorList>
    </citation>
    <scope>NUCLEOTIDE SEQUENCE [LARGE SCALE GENOMIC DNA]</scope>
    <source>
        <strain evidence="3">ATCC 38327</strain>
    </source>
</reference>
<dbReference type="OrthoDB" id="10488059at2759"/>
<evidence type="ECO:0000256" key="1">
    <source>
        <dbReference type="SAM" id="MobiDB-lite"/>
    </source>
</evidence>
<organism evidence="2 3">
    <name type="scientific">Allomyces macrogynus (strain ATCC 38327)</name>
    <name type="common">Allomyces javanicus var. macrogynus</name>
    <dbReference type="NCBI Taxonomy" id="578462"/>
    <lineage>
        <taxon>Eukaryota</taxon>
        <taxon>Fungi</taxon>
        <taxon>Fungi incertae sedis</taxon>
        <taxon>Blastocladiomycota</taxon>
        <taxon>Blastocladiomycetes</taxon>
        <taxon>Blastocladiales</taxon>
        <taxon>Blastocladiaceae</taxon>
        <taxon>Allomyces</taxon>
    </lineage>
</organism>
<dbReference type="Proteomes" id="UP000054350">
    <property type="component" value="Unassembled WGS sequence"/>
</dbReference>
<keyword evidence="3" id="KW-1185">Reference proteome</keyword>
<protein>
    <submittedName>
        <fullName evidence="2">Uncharacterized protein</fullName>
    </submittedName>
</protein>
<evidence type="ECO:0000313" key="2">
    <source>
        <dbReference type="EMBL" id="KNE66236.1"/>
    </source>
</evidence>
<dbReference type="EMBL" id="GG745349">
    <property type="protein sequence ID" value="KNE66235.1"/>
    <property type="molecule type" value="Genomic_DNA"/>
</dbReference>
<dbReference type="EMBL" id="GG745349">
    <property type="protein sequence ID" value="KNE66236.1"/>
    <property type="molecule type" value="Genomic_DNA"/>
</dbReference>
<feature type="region of interest" description="Disordered" evidence="1">
    <location>
        <begin position="1"/>
        <end position="25"/>
    </location>
</feature>
<accession>A0A0L0SUU5</accession>